<dbReference type="GO" id="GO:0071949">
    <property type="term" value="F:FAD binding"/>
    <property type="evidence" value="ECO:0007669"/>
    <property type="project" value="InterPro"/>
</dbReference>
<keyword evidence="5" id="KW-0560">Oxidoreductase</keyword>
<protein>
    <submittedName>
        <fullName evidence="8">Glucooligosaccharide oxidase</fullName>
    </submittedName>
</protein>
<dbReference type="PANTHER" id="PTHR42973">
    <property type="entry name" value="BINDING OXIDOREDUCTASE, PUTATIVE (AFU_ORTHOLOGUE AFUA_1G17690)-RELATED"/>
    <property type="match status" value="1"/>
</dbReference>
<dbReference type="Gene3D" id="3.40.462.20">
    <property type="match status" value="1"/>
</dbReference>
<dbReference type="Pfam" id="PF08031">
    <property type="entry name" value="BBE"/>
    <property type="match status" value="1"/>
</dbReference>
<gene>
    <name evidence="8" type="ORF">FB45DRAFT_974792</name>
</gene>
<evidence type="ECO:0000256" key="3">
    <source>
        <dbReference type="ARBA" id="ARBA00022630"/>
    </source>
</evidence>
<keyword evidence="4" id="KW-0274">FAD</keyword>
<dbReference type="GO" id="GO:0016491">
    <property type="term" value="F:oxidoreductase activity"/>
    <property type="evidence" value="ECO:0007669"/>
    <property type="project" value="UniProtKB-KW"/>
</dbReference>
<evidence type="ECO:0000256" key="6">
    <source>
        <dbReference type="SAM" id="SignalP"/>
    </source>
</evidence>
<dbReference type="Proteomes" id="UP001221142">
    <property type="component" value="Unassembled WGS sequence"/>
</dbReference>
<feature type="domain" description="FAD-binding PCMH-type" evidence="7">
    <location>
        <begin position="50"/>
        <end position="222"/>
    </location>
</feature>
<reference evidence="8" key="1">
    <citation type="submission" date="2023-03" db="EMBL/GenBank/DDBJ databases">
        <title>Massive genome expansion in bonnet fungi (Mycena s.s.) driven by repeated elements and novel gene families across ecological guilds.</title>
        <authorList>
            <consortium name="Lawrence Berkeley National Laboratory"/>
            <person name="Harder C.B."/>
            <person name="Miyauchi S."/>
            <person name="Viragh M."/>
            <person name="Kuo A."/>
            <person name="Thoen E."/>
            <person name="Andreopoulos B."/>
            <person name="Lu D."/>
            <person name="Skrede I."/>
            <person name="Drula E."/>
            <person name="Henrissat B."/>
            <person name="Morin E."/>
            <person name="Kohler A."/>
            <person name="Barry K."/>
            <person name="LaButti K."/>
            <person name="Morin E."/>
            <person name="Salamov A."/>
            <person name="Lipzen A."/>
            <person name="Mereny Z."/>
            <person name="Hegedus B."/>
            <person name="Baldrian P."/>
            <person name="Stursova M."/>
            <person name="Weitz H."/>
            <person name="Taylor A."/>
            <person name="Grigoriev I.V."/>
            <person name="Nagy L.G."/>
            <person name="Martin F."/>
            <person name="Kauserud H."/>
        </authorList>
    </citation>
    <scope>NUCLEOTIDE SEQUENCE</scope>
    <source>
        <strain evidence="8">9284</strain>
    </source>
</reference>
<dbReference type="Pfam" id="PF01565">
    <property type="entry name" value="FAD_binding_4"/>
    <property type="match status" value="1"/>
</dbReference>
<dbReference type="InterPro" id="IPR006094">
    <property type="entry name" value="Oxid_FAD_bind_N"/>
</dbReference>
<dbReference type="SUPFAM" id="SSF56176">
    <property type="entry name" value="FAD-binding/transporter-associated domain-like"/>
    <property type="match status" value="1"/>
</dbReference>
<accession>A0AAD7CEK6</accession>
<dbReference type="PANTHER" id="PTHR42973:SF39">
    <property type="entry name" value="FAD-BINDING PCMH-TYPE DOMAIN-CONTAINING PROTEIN"/>
    <property type="match status" value="1"/>
</dbReference>
<dbReference type="EMBL" id="JARKIF010000002">
    <property type="protein sequence ID" value="KAJ7646906.1"/>
    <property type="molecule type" value="Genomic_DNA"/>
</dbReference>
<evidence type="ECO:0000256" key="4">
    <source>
        <dbReference type="ARBA" id="ARBA00022827"/>
    </source>
</evidence>
<evidence type="ECO:0000259" key="7">
    <source>
        <dbReference type="PROSITE" id="PS51387"/>
    </source>
</evidence>
<organism evidence="8 9">
    <name type="scientific">Roridomyces roridus</name>
    <dbReference type="NCBI Taxonomy" id="1738132"/>
    <lineage>
        <taxon>Eukaryota</taxon>
        <taxon>Fungi</taxon>
        <taxon>Dikarya</taxon>
        <taxon>Basidiomycota</taxon>
        <taxon>Agaricomycotina</taxon>
        <taxon>Agaricomycetes</taxon>
        <taxon>Agaricomycetidae</taxon>
        <taxon>Agaricales</taxon>
        <taxon>Marasmiineae</taxon>
        <taxon>Mycenaceae</taxon>
        <taxon>Roridomyces</taxon>
    </lineage>
</organism>
<comment type="cofactor">
    <cofactor evidence="1">
        <name>FAD</name>
        <dbReference type="ChEBI" id="CHEBI:57692"/>
    </cofactor>
</comment>
<dbReference type="InterPro" id="IPR016166">
    <property type="entry name" value="FAD-bd_PCMH"/>
</dbReference>
<evidence type="ECO:0000256" key="5">
    <source>
        <dbReference type="ARBA" id="ARBA00023002"/>
    </source>
</evidence>
<feature type="chain" id="PRO_5042195035" evidence="6">
    <location>
        <begin position="19"/>
        <end position="494"/>
    </location>
</feature>
<dbReference type="PROSITE" id="PS51387">
    <property type="entry name" value="FAD_PCMH"/>
    <property type="match status" value="1"/>
</dbReference>
<name>A0AAD7CEK6_9AGAR</name>
<evidence type="ECO:0000313" key="8">
    <source>
        <dbReference type="EMBL" id="KAJ7646906.1"/>
    </source>
</evidence>
<dbReference type="InterPro" id="IPR016169">
    <property type="entry name" value="FAD-bd_PCMH_sub2"/>
</dbReference>
<dbReference type="AlphaFoldDB" id="A0AAD7CEK6"/>
<comment type="similarity">
    <text evidence="2">Belongs to the oxygen-dependent FAD-linked oxidoreductase family.</text>
</comment>
<proteinExistence type="inferred from homology"/>
<dbReference type="InterPro" id="IPR036318">
    <property type="entry name" value="FAD-bd_PCMH-like_sf"/>
</dbReference>
<feature type="signal peptide" evidence="6">
    <location>
        <begin position="1"/>
        <end position="18"/>
    </location>
</feature>
<evidence type="ECO:0000256" key="2">
    <source>
        <dbReference type="ARBA" id="ARBA00005466"/>
    </source>
</evidence>
<comment type="caution">
    <text evidence="8">The sequence shown here is derived from an EMBL/GenBank/DDBJ whole genome shotgun (WGS) entry which is preliminary data.</text>
</comment>
<evidence type="ECO:0000256" key="1">
    <source>
        <dbReference type="ARBA" id="ARBA00001974"/>
    </source>
</evidence>
<keyword evidence="9" id="KW-1185">Reference proteome</keyword>
<dbReference type="Gene3D" id="3.30.465.10">
    <property type="match status" value="1"/>
</dbReference>
<keyword evidence="3" id="KW-0285">Flavoprotein</keyword>
<sequence length="494" mass="53166">MLAWVLLPLLAFTGSASASLVSCLQSHNLNVEIPQNTTWNVSTTPFNLRFHYTPAAIVYPTQTTHVTLAVRCATQHGVHVSALSGGHSYSASGYGSRNGALVIMFRDMARITYNSNDETVVIQPGARLGAVALSLNDQGRALAHGTCPYVGVGGHGGFGGWGMAARNWGLLIDQIVSAEMVLSNGTVVHLSATQHPDLFWAIRGASASFGIVTQYVFQTHQAPSSVVRFSYQFNNTNLSTSQFTSLIEGYQTWASSTPKEVGIIANVLNGGKLVEMGGLYMGDLKSFYQVVEGPLIGRTGAAHIVYVEEVSWITALEQVWGSSLDTQQKPDTHDTFYAKSLVVPASSPLTPSALSAFATHAFFAPIPSSLSWFVQFELWGGGNSAISSLPADATAYPHRSHLWTIQFYARSTTTSWPKTGEGYVNGMVSAITNDAGMAGTVFGAYANYLDPELSGWQEMYYAGNYARLEQMRMGVDPKGVFEKTENVGGPDILI</sequence>
<keyword evidence="6" id="KW-0732">Signal</keyword>
<dbReference type="InterPro" id="IPR050416">
    <property type="entry name" value="FAD-linked_Oxidoreductase"/>
</dbReference>
<evidence type="ECO:0000313" key="9">
    <source>
        <dbReference type="Proteomes" id="UP001221142"/>
    </source>
</evidence>
<dbReference type="InterPro" id="IPR012951">
    <property type="entry name" value="BBE"/>
</dbReference>